<feature type="domain" description="Phosphoribosyltransferase" evidence="6">
    <location>
        <begin position="115"/>
        <end position="250"/>
    </location>
</feature>
<feature type="domain" description="Bacterial purine repressor N-terminal" evidence="7">
    <location>
        <begin position="4"/>
        <end position="73"/>
    </location>
</feature>
<protein>
    <submittedName>
        <fullName evidence="8">Pur operon repressor</fullName>
    </submittedName>
</protein>
<evidence type="ECO:0000256" key="5">
    <source>
        <dbReference type="ARBA" id="ARBA00049656"/>
    </source>
</evidence>
<dbReference type="InterPro" id="IPR010078">
    <property type="entry name" value="PurR_Bsub"/>
</dbReference>
<dbReference type="InterPro" id="IPR015265">
    <property type="entry name" value="PuR_N"/>
</dbReference>
<dbReference type="InterPro" id="IPR050118">
    <property type="entry name" value="Pur/Pyrimidine_PRTase"/>
</dbReference>
<keyword evidence="9" id="KW-1185">Reference proteome</keyword>
<dbReference type="InterPro" id="IPR029057">
    <property type="entry name" value="PRTase-like"/>
</dbReference>
<dbReference type="InterPro" id="IPR036390">
    <property type="entry name" value="WH_DNA-bd_sf"/>
</dbReference>
<sequence>MKLRRSERIVAITKILIDKPYRLFSLNHFTQKFDAAKSTISEDLSIIKRVLAAEDMGQIETISGAAGGVRFIPKKTAGDIEEVVTDLCQDLSDSDRILPGGFLYITDLIFSPETVMEIGKIFATQFAELDADYVITIETKGIPIALATARAMNLPVISIRKDNRVTEGSVVSINYVTGSSKKIETMSLSRRALSEESKVVIVDDFMKAGGTAKGMLDLLSEFKAEVLDIGVLMETAQPEKKLVSNYTSLIVVDKVDEEKQQVVVRPSNSILGKSD</sequence>
<dbReference type="NCBIfam" id="TIGR01743">
    <property type="entry name" value="purR_Bsub"/>
    <property type="match status" value="1"/>
</dbReference>
<dbReference type="AlphaFoldDB" id="D9QSU6"/>
<evidence type="ECO:0000256" key="2">
    <source>
        <dbReference type="ARBA" id="ARBA00023015"/>
    </source>
</evidence>
<dbReference type="GO" id="GO:0003677">
    <property type="term" value="F:DNA binding"/>
    <property type="evidence" value="ECO:0007669"/>
    <property type="project" value="UniProtKB-KW"/>
</dbReference>
<dbReference type="GO" id="GO:0045982">
    <property type="term" value="P:negative regulation of purine nucleobase metabolic process"/>
    <property type="evidence" value="ECO:0007669"/>
    <property type="project" value="InterPro"/>
</dbReference>
<dbReference type="PANTHER" id="PTHR43864:SF2">
    <property type="entry name" value="PUR OPERON REPRESSOR"/>
    <property type="match status" value="1"/>
</dbReference>
<evidence type="ECO:0000313" key="9">
    <source>
        <dbReference type="Proteomes" id="UP000001661"/>
    </source>
</evidence>
<dbReference type="Gene3D" id="1.10.10.10">
    <property type="entry name" value="Winged helix-like DNA-binding domain superfamily/Winged helix DNA-binding domain"/>
    <property type="match status" value="1"/>
</dbReference>
<dbReference type="Pfam" id="PF00156">
    <property type="entry name" value="Pribosyltran"/>
    <property type="match status" value="1"/>
</dbReference>
<evidence type="ECO:0000256" key="3">
    <source>
        <dbReference type="ARBA" id="ARBA00023125"/>
    </source>
</evidence>
<evidence type="ECO:0000259" key="6">
    <source>
        <dbReference type="Pfam" id="PF00156"/>
    </source>
</evidence>
<name>D9QSU6_ACEAZ</name>
<comment type="similarity">
    <text evidence="5">Belongs to the purine/pyrimidine phosphoribosyltransferase family. PurR subfamily.</text>
</comment>
<gene>
    <name evidence="8" type="ordered locus">Acear_0083</name>
</gene>
<dbReference type="GO" id="GO:0045892">
    <property type="term" value="P:negative regulation of DNA-templated transcription"/>
    <property type="evidence" value="ECO:0007669"/>
    <property type="project" value="InterPro"/>
</dbReference>
<dbReference type="RefSeq" id="WP_013277081.1">
    <property type="nucleotide sequence ID" value="NC_014378.1"/>
</dbReference>
<dbReference type="InterPro" id="IPR000836">
    <property type="entry name" value="PRTase_dom"/>
</dbReference>
<dbReference type="eggNOG" id="COG0503">
    <property type="taxonomic scope" value="Bacteria"/>
</dbReference>
<evidence type="ECO:0000313" key="8">
    <source>
        <dbReference type="EMBL" id="ADL11634.1"/>
    </source>
</evidence>
<keyword evidence="4" id="KW-0804">Transcription</keyword>
<dbReference type="SUPFAM" id="SSF53271">
    <property type="entry name" value="PRTase-like"/>
    <property type="match status" value="1"/>
</dbReference>
<accession>D9QSU6</accession>
<dbReference type="CDD" id="cd06223">
    <property type="entry name" value="PRTases_typeI"/>
    <property type="match status" value="1"/>
</dbReference>
<dbReference type="InterPro" id="IPR036388">
    <property type="entry name" value="WH-like_DNA-bd_sf"/>
</dbReference>
<evidence type="ECO:0000259" key="7">
    <source>
        <dbReference type="Pfam" id="PF09182"/>
    </source>
</evidence>
<dbReference type="PANTHER" id="PTHR43864">
    <property type="entry name" value="HYPOXANTHINE/GUANINE PHOSPHORIBOSYLTRANSFERASE"/>
    <property type="match status" value="1"/>
</dbReference>
<keyword evidence="3" id="KW-0238">DNA-binding</keyword>
<evidence type="ECO:0000256" key="1">
    <source>
        <dbReference type="ARBA" id="ARBA00011738"/>
    </source>
</evidence>
<dbReference type="EMBL" id="CP002105">
    <property type="protein sequence ID" value="ADL11634.1"/>
    <property type="molecule type" value="Genomic_DNA"/>
</dbReference>
<dbReference type="Proteomes" id="UP000001661">
    <property type="component" value="Chromosome"/>
</dbReference>
<proteinExistence type="inferred from homology"/>
<comment type="subunit">
    <text evidence="1">Homodimer.</text>
</comment>
<dbReference type="Pfam" id="PF09182">
    <property type="entry name" value="PuR_N"/>
    <property type="match status" value="1"/>
</dbReference>
<organism evidence="8 9">
    <name type="scientific">Acetohalobium arabaticum (strain ATCC 49924 / DSM 5501 / Z-7288)</name>
    <dbReference type="NCBI Taxonomy" id="574087"/>
    <lineage>
        <taxon>Bacteria</taxon>
        <taxon>Bacillati</taxon>
        <taxon>Bacillota</taxon>
        <taxon>Clostridia</taxon>
        <taxon>Halanaerobiales</taxon>
        <taxon>Halobacteroidaceae</taxon>
        <taxon>Acetohalobium</taxon>
    </lineage>
</organism>
<keyword evidence="2" id="KW-0805">Transcription regulation</keyword>
<dbReference type="SUPFAM" id="SSF46785">
    <property type="entry name" value="Winged helix' DNA-binding domain"/>
    <property type="match status" value="1"/>
</dbReference>
<reference evidence="8 9" key="1">
    <citation type="journal article" date="2010" name="Stand. Genomic Sci.">
        <title>Complete genome sequence of Acetohalobium arabaticum type strain (Z-7288).</title>
        <authorList>
            <person name="Sikorski J."/>
            <person name="Lapidus A."/>
            <person name="Chertkov O."/>
            <person name="Lucas S."/>
            <person name="Copeland A."/>
            <person name="Glavina Del Rio T."/>
            <person name="Nolan M."/>
            <person name="Tice H."/>
            <person name="Cheng J.F."/>
            <person name="Han C."/>
            <person name="Brambilla E."/>
            <person name="Pitluck S."/>
            <person name="Liolios K."/>
            <person name="Ivanova N."/>
            <person name="Mavromatis K."/>
            <person name="Mikhailova N."/>
            <person name="Pati A."/>
            <person name="Bruce D."/>
            <person name="Detter C."/>
            <person name="Tapia R."/>
            <person name="Goodwin L."/>
            <person name="Chen A."/>
            <person name="Palaniappan K."/>
            <person name="Land M."/>
            <person name="Hauser L."/>
            <person name="Chang Y.J."/>
            <person name="Jeffries C.D."/>
            <person name="Rohde M."/>
            <person name="Goker M."/>
            <person name="Spring S."/>
            <person name="Woyke T."/>
            <person name="Bristow J."/>
            <person name="Eisen J.A."/>
            <person name="Markowitz V."/>
            <person name="Hugenholtz P."/>
            <person name="Kyrpides N.C."/>
            <person name="Klenk H.P."/>
        </authorList>
    </citation>
    <scope>NUCLEOTIDE SEQUENCE [LARGE SCALE GENOMIC DNA]</scope>
    <source>
        <strain evidence="9">ATCC 49924 / DSM 5501 / Z-7288</strain>
    </source>
</reference>
<evidence type="ECO:0000256" key="4">
    <source>
        <dbReference type="ARBA" id="ARBA00023163"/>
    </source>
</evidence>
<dbReference type="KEGG" id="aar:Acear_0083"/>
<dbReference type="HOGENOM" id="CLU_088227_0_0_9"/>
<dbReference type="STRING" id="574087.Acear_0083"/>
<dbReference type="Gene3D" id="3.40.50.2020">
    <property type="match status" value="1"/>
</dbReference>